<proteinExistence type="predicted"/>
<dbReference type="Proteomes" id="UP000254621">
    <property type="component" value="Unassembled WGS sequence"/>
</dbReference>
<dbReference type="EMBL" id="UHIV01000004">
    <property type="protein sequence ID" value="SUP59557.1"/>
    <property type="molecule type" value="Genomic_DNA"/>
</dbReference>
<sequence>MHALLEYWTEMFDYTDRANRKFFIQMTII</sequence>
<reference evidence="1 2" key="1">
    <citation type="submission" date="2018-06" db="EMBL/GenBank/DDBJ databases">
        <authorList>
            <consortium name="Pathogen Informatics"/>
            <person name="Doyle S."/>
        </authorList>
    </citation>
    <scope>NUCLEOTIDE SEQUENCE [LARGE SCALE GENOMIC DNA]</scope>
    <source>
        <strain evidence="1 2">NCTC13645</strain>
    </source>
</reference>
<evidence type="ECO:0000313" key="1">
    <source>
        <dbReference type="EMBL" id="SUP59557.1"/>
    </source>
</evidence>
<gene>
    <name evidence="1" type="ORF">NCTC13645_01815</name>
</gene>
<organism evidence="1 2">
    <name type="scientific">Weissella viridescens</name>
    <name type="common">Lactobacillus viridescens</name>
    <dbReference type="NCBI Taxonomy" id="1629"/>
    <lineage>
        <taxon>Bacteria</taxon>
        <taxon>Bacillati</taxon>
        <taxon>Bacillota</taxon>
        <taxon>Bacilli</taxon>
        <taxon>Lactobacillales</taxon>
        <taxon>Lactobacillaceae</taxon>
        <taxon>Weissella</taxon>
    </lineage>
</organism>
<protein>
    <submittedName>
        <fullName evidence="1">Uncharacterized protein</fullName>
    </submittedName>
</protein>
<accession>A0A380P3U5</accession>
<name>A0A380P3U5_WEIVI</name>
<evidence type="ECO:0000313" key="2">
    <source>
        <dbReference type="Proteomes" id="UP000254621"/>
    </source>
</evidence>
<dbReference type="AlphaFoldDB" id="A0A380P3U5"/>